<evidence type="ECO:0000313" key="3">
    <source>
        <dbReference type="Proteomes" id="UP000078343"/>
    </source>
</evidence>
<evidence type="ECO:0000313" key="2">
    <source>
        <dbReference type="EMBL" id="OAP57464.1"/>
    </source>
</evidence>
<comment type="caution">
    <text evidence="2">The sequence shown here is derived from an EMBL/GenBank/DDBJ whole genome shotgun (WGS) entry which is preliminary data.</text>
</comment>
<dbReference type="Gene3D" id="3.30.310.70">
    <property type="entry name" value="TT1751-like domain"/>
    <property type="match status" value="1"/>
</dbReference>
<sequence length="184" mass="20617">MTLTVEKQVVQAERLVYRSSISFSTAEARLRSSIQPNSTSSPTPWNALVDREGYDARIKSLLGPHGFMYFHEFNHGFWLPFYKPPTSTVTINGQTRNLNCKRFILGNPFVAITMIEHDLDAGLCVPVELWLVEEPAGGVKIVYFKPTSLIASYEGAKQELVDAANVLSAKLETLVRWVLRDEAA</sequence>
<dbReference type="AlphaFoldDB" id="A0A178ZCF4"/>
<dbReference type="InterPro" id="IPR035923">
    <property type="entry name" value="TT1751-like_sf"/>
</dbReference>
<dbReference type="RefSeq" id="XP_018690831.1">
    <property type="nucleotide sequence ID" value="XM_018839710.1"/>
</dbReference>
<protein>
    <recommendedName>
        <fullName evidence="1">DUF302 domain-containing protein</fullName>
    </recommendedName>
</protein>
<dbReference type="CDD" id="cd14797">
    <property type="entry name" value="DUF302"/>
    <property type="match status" value="1"/>
</dbReference>
<feature type="domain" description="DUF302" evidence="1">
    <location>
        <begin position="99"/>
        <end position="146"/>
    </location>
</feature>
<organism evidence="2 3">
    <name type="scientific">Fonsecaea erecta</name>
    <dbReference type="NCBI Taxonomy" id="1367422"/>
    <lineage>
        <taxon>Eukaryota</taxon>
        <taxon>Fungi</taxon>
        <taxon>Dikarya</taxon>
        <taxon>Ascomycota</taxon>
        <taxon>Pezizomycotina</taxon>
        <taxon>Eurotiomycetes</taxon>
        <taxon>Chaetothyriomycetidae</taxon>
        <taxon>Chaetothyriales</taxon>
        <taxon>Herpotrichiellaceae</taxon>
        <taxon>Fonsecaea</taxon>
    </lineage>
</organism>
<reference evidence="2 3" key="1">
    <citation type="submission" date="2016-04" db="EMBL/GenBank/DDBJ databases">
        <title>Draft genome of Fonsecaea erecta CBS 125763.</title>
        <authorList>
            <person name="Weiss V.A."/>
            <person name="Vicente V.A."/>
            <person name="Raittz R.T."/>
            <person name="Moreno L.F."/>
            <person name="De Souza E.M."/>
            <person name="Pedrosa F.O."/>
            <person name="Steffens M.B."/>
            <person name="Faoro H."/>
            <person name="Tadra-Sfeir M.Z."/>
            <person name="Najafzadeh M.J."/>
            <person name="Felipe M.S."/>
            <person name="Teixeira M."/>
            <person name="Sun J."/>
            <person name="Xi L."/>
            <person name="Gomes R."/>
            <person name="De Azevedo C.M."/>
            <person name="Salgado C.G."/>
            <person name="Da Silva M.B."/>
            <person name="Nascimento M.F."/>
            <person name="Queiroz-Telles F."/>
            <person name="Attili D.S."/>
            <person name="Gorbushina A."/>
        </authorList>
    </citation>
    <scope>NUCLEOTIDE SEQUENCE [LARGE SCALE GENOMIC DNA]</scope>
    <source>
        <strain evidence="2 3">CBS 125763</strain>
    </source>
</reference>
<dbReference type="Proteomes" id="UP000078343">
    <property type="component" value="Unassembled WGS sequence"/>
</dbReference>
<name>A0A178ZCF4_9EURO</name>
<accession>A0A178ZCF4</accession>
<dbReference type="EMBL" id="LVYI01000007">
    <property type="protein sequence ID" value="OAP57464.1"/>
    <property type="molecule type" value="Genomic_DNA"/>
</dbReference>
<evidence type="ECO:0000259" key="1">
    <source>
        <dbReference type="Pfam" id="PF03625"/>
    </source>
</evidence>
<dbReference type="InterPro" id="IPR005180">
    <property type="entry name" value="DUF302"/>
</dbReference>
<dbReference type="Pfam" id="PF03625">
    <property type="entry name" value="DUF302"/>
    <property type="match status" value="1"/>
</dbReference>
<gene>
    <name evidence="2" type="ORF">AYL99_08202</name>
</gene>
<dbReference type="GeneID" id="30012370"/>
<dbReference type="OrthoDB" id="5190258at2759"/>
<keyword evidence="3" id="KW-1185">Reference proteome</keyword>
<proteinExistence type="predicted"/>
<dbReference type="SUPFAM" id="SSF103247">
    <property type="entry name" value="TT1751-like"/>
    <property type="match status" value="1"/>
</dbReference>